<evidence type="ECO:0000313" key="3">
    <source>
        <dbReference type="Proteomes" id="UP000054485"/>
    </source>
</evidence>
<dbReference type="HOGENOM" id="CLU_168443_0_0_1"/>
<gene>
    <name evidence="2" type="ORF">CY34DRAFT_76467</name>
</gene>
<keyword evidence="1" id="KW-1133">Transmembrane helix</keyword>
<name>A0A0D0A833_9AGAM</name>
<dbReference type="Proteomes" id="UP000054485">
    <property type="component" value="Unassembled WGS sequence"/>
</dbReference>
<evidence type="ECO:0000256" key="1">
    <source>
        <dbReference type="SAM" id="Phobius"/>
    </source>
</evidence>
<keyword evidence="1" id="KW-0472">Membrane</keyword>
<sequence length="100" mass="10748">MATIIAALTNFGQSLAAIGMSLLYSVLAVFQAAFALVQSTIESILKLGQSITTLVLELFQGVFGFVFANFAAILVVGGVYYLYTLRQQGKGPKILQKKKL</sequence>
<keyword evidence="3" id="KW-1185">Reference proteome</keyword>
<proteinExistence type="predicted"/>
<feature type="transmembrane region" description="Helical" evidence="1">
    <location>
        <begin position="21"/>
        <end position="41"/>
    </location>
</feature>
<dbReference type="AlphaFoldDB" id="A0A0D0A833"/>
<reference evidence="2 3" key="1">
    <citation type="submission" date="2014-04" db="EMBL/GenBank/DDBJ databases">
        <authorList>
            <consortium name="DOE Joint Genome Institute"/>
            <person name="Kuo A."/>
            <person name="Ruytinx J."/>
            <person name="Rineau F."/>
            <person name="Colpaert J."/>
            <person name="Kohler A."/>
            <person name="Nagy L.G."/>
            <person name="Floudas D."/>
            <person name="Copeland A."/>
            <person name="Barry K.W."/>
            <person name="Cichocki N."/>
            <person name="Veneault-Fourrey C."/>
            <person name="LaButti K."/>
            <person name="Lindquist E.A."/>
            <person name="Lipzen A."/>
            <person name="Lundell T."/>
            <person name="Morin E."/>
            <person name="Murat C."/>
            <person name="Sun H."/>
            <person name="Tunlid A."/>
            <person name="Henrissat B."/>
            <person name="Grigoriev I.V."/>
            <person name="Hibbett D.S."/>
            <person name="Martin F."/>
            <person name="Nordberg H.P."/>
            <person name="Cantor M.N."/>
            <person name="Hua S.X."/>
        </authorList>
    </citation>
    <scope>NUCLEOTIDE SEQUENCE [LARGE SCALE GENOMIC DNA]</scope>
    <source>
        <strain evidence="2 3">UH-Slu-Lm8-n1</strain>
    </source>
</reference>
<evidence type="ECO:0000313" key="2">
    <source>
        <dbReference type="EMBL" id="KIK46265.1"/>
    </source>
</evidence>
<keyword evidence="1" id="KW-0812">Transmembrane</keyword>
<feature type="transmembrane region" description="Helical" evidence="1">
    <location>
        <begin position="61"/>
        <end position="83"/>
    </location>
</feature>
<dbReference type="InParanoid" id="A0A0D0A833"/>
<protein>
    <submittedName>
        <fullName evidence="2">Uncharacterized protein</fullName>
    </submittedName>
</protein>
<accession>A0A0D0A833</accession>
<reference evidence="3" key="2">
    <citation type="submission" date="2015-01" db="EMBL/GenBank/DDBJ databases">
        <title>Evolutionary Origins and Diversification of the Mycorrhizal Mutualists.</title>
        <authorList>
            <consortium name="DOE Joint Genome Institute"/>
            <consortium name="Mycorrhizal Genomics Consortium"/>
            <person name="Kohler A."/>
            <person name="Kuo A."/>
            <person name="Nagy L.G."/>
            <person name="Floudas D."/>
            <person name="Copeland A."/>
            <person name="Barry K.W."/>
            <person name="Cichocki N."/>
            <person name="Veneault-Fourrey C."/>
            <person name="LaButti K."/>
            <person name="Lindquist E.A."/>
            <person name="Lipzen A."/>
            <person name="Lundell T."/>
            <person name="Morin E."/>
            <person name="Murat C."/>
            <person name="Riley R."/>
            <person name="Ohm R."/>
            <person name="Sun H."/>
            <person name="Tunlid A."/>
            <person name="Henrissat B."/>
            <person name="Grigoriev I.V."/>
            <person name="Hibbett D.S."/>
            <person name="Martin F."/>
        </authorList>
    </citation>
    <scope>NUCLEOTIDE SEQUENCE [LARGE SCALE GENOMIC DNA]</scope>
    <source>
        <strain evidence="3">UH-Slu-Lm8-n1</strain>
    </source>
</reference>
<dbReference type="EMBL" id="KN835161">
    <property type="protein sequence ID" value="KIK46265.1"/>
    <property type="molecule type" value="Genomic_DNA"/>
</dbReference>
<organism evidence="2 3">
    <name type="scientific">Suillus luteus UH-Slu-Lm8-n1</name>
    <dbReference type="NCBI Taxonomy" id="930992"/>
    <lineage>
        <taxon>Eukaryota</taxon>
        <taxon>Fungi</taxon>
        <taxon>Dikarya</taxon>
        <taxon>Basidiomycota</taxon>
        <taxon>Agaricomycotina</taxon>
        <taxon>Agaricomycetes</taxon>
        <taxon>Agaricomycetidae</taxon>
        <taxon>Boletales</taxon>
        <taxon>Suillineae</taxon>
        <taxon>Suillaceae</taxon>
        <taxon>Suillus</taxon>
    </lineage>
</organism>